<name>A0A4S4NJR9_9BACT</name>
<dbReference type="OrthoDB" id="1028937at2"/>
<reference evidence="1 2" key="1">
    <citation type="submission" date="2019-04" db="EMBL/GenBank/DDBJ databases">
        <title>Lewinella litorea sp. nov., isolated from a marine sand.</title>
        <authorList>
            <person name="Yoon J.-H."/>
        </authorList>
    </citation>
    <scope>NUCLEOTIDE SEQUENCE [LARGE SCALE GENOMIC DNA]</scope>
    <source>
        <strain evidence="1 2">HSMS-39</strain>
    </source>
</reference>
<evidence type="ECO:0000313" key="1">
    <source>
        <dbReference type="EMBL" id="THH36370.1"/>
    </source>
</evidence>
<dbReference type="AlphaFoldDB" id="A0A4S4NJR9"/>
<evidence type="ECO:0000313" key="2">
    <source>
        <dbReference type="Proteomes" id="UP000308528"/>
    </source>
</evidence>
<dbReference type="GO" id="GO:0003677">
    <property type="term" value="F:DNA binding"/>
    <property type="evidence" value="ECO:0007669"/>
    <property type="project" value="InterPro"/>
</dbReference>
<feature type="non-terminal residue" evidence="1">
    <location>
        <position position="113"/>
    </location>
</feature>
<dbReference type="GO" id="GO:0004803">
    <property type="term" value="F:transposase activity"/>
    <property type="evidence" value="ECO:0007669"/>
    <property type="project" value="InterPro"/>
</dbReference>
<protein>
    <recommendedName>
        <fullName evidence="3">Transposase</fullName>
    </recommendedName>
</protein>
<proteinExistence type="predicted"/>
<gene>
    <name evidence="1" type="ORF">E4021_15800</name>
</gene>
<organism evidence="1 2">
    <name type="scientific">Neolewinella litorea</name>
    <dbReference type="NCBI Taxonomy" id="2562452"/>
    <lineage>
        <taxon>Bacteria</taxon>
        <taxon>Pseudomonadati</taxon>
        <taxon>Bacteroidota</taxon>
        <taxon>Saprospiria</taxon>
        <taxon>Saprospirales</taxon>
        <taxon>Lewinellaceae</taxon>
        <taxon>Neolewinella</taxon>
    </lineage>
</organism>
<dbReference type="EMBL" id="SRSF01000010">
    <property type="protein sequence ID" value="THH36370.1"/>
    <property type="molecule type" value="Genomic_DNA"/>
</dbReference>
<comment type="caution">
    <text evidence="1">The sequence shown here is derived from an EMBL/GenBank/DDBJ whole genome shotgun (WGS) entry which is preliminary data.</text>
</comment>
<keyword evidence="2" id="KW-1185">Reference proteome</keyword>
<evidence type="ECO:0008006" key="3">
    <source>
        <dbReference type="Google" id="ProtNLM"/>
    </source>
</evidence>
<dbReference type="Pfam" id="PF01527">
    <property type="entry name" value="HTH_Tnp_1"/>
    <property type="match status" value="1"/>
</dbReference>
<dbReference type="GO" id="GO:0006313">
    <property type="term" value="P:DNA transposition"/>
    <property type="evidence" value="ECO:0007669"/>
    <property type="project" value="InterPro"/>
</dbReference>
<accession>A0A4S4NJR9</accession>
<dbReference type="InterPro" id="IPR002514">
    <property type="entry name" value="Transposase_8"/>
</dbReference>
<dbReference type="Proteomes" id="UP000308528">
    <property type="component" value="Unassembled WGS sequence"/>
</dbReference>
<dbReference type="NCBIfam" id="NF047593">
    <property type="entry name" value="IS66_ISAeme5_TnpA"/>
    <property type="match status" value="1"/>
</dbReference>
<sequence length="113" mass="12334">MRAKAIVDKAKRIQALVERQASSGQSIKDFCAEAGISYATFHYWRRKSRTLRQAPSADVGFISLKCSPPPPEPAAAAAATLEVSLPGGLRLSISGIDPERLTDLLHRLDQRYA</sequence>